<dbReference type="HOGENOM" id="CLU_3387666_0_0_4"/>
<organism evidence="1 2">
    <name type="scientific">Advenella kashmirensis W13003</name>
    <dbReference type="NCBI Taxonomy" id="1424334"/>
    <lineage>
        <taxon>Bacteria</taxon>
        <taxon>Pseudomonadati</taxon>
        <taxon>Pseudomonadota</taxon>
        <taxon>Betaproteobacteria</taxon>
        <taxon>Burkholderiales</taxon>
        <taxon>Alcaligenaceae</taxon>
    </lineage>
</organism>
<protein>
    <submittedName>
        <fullName evidence="1">Uncharacterized protein</fullName>
    </submittedName>
</protein>
<gene>
    <name evidence="1" type="ORF">W822_07835</name>
</gene>
<dbReference type="EMBL" id="AYXT01000009">
    <property type="protein sequence ID" value="ETF03463.1"/>
    <property type="molecule type" value="Genomic_DNA"/>
</dbReference>
<sequence>MVDILIDECRHITGAVSGLSLRLPEGTGAITG</sequence>
<accession>V8QVS6</accession>
<dbReference type="Proteomes" id="UP000018733">
    <property type="component" value="Unassembled WGS sequence"/>
</dbReference>
<name>V8QVS6_9BURK</name>
<comment type="caution">
    <text evidence="1">The sequence shown here is derived from an EMBL/GenBank/DDBJ whole genome shotgun (WGS) entry which is preliminary data.</text>
</comment>
<evidence type="ECO:0000313" key="2">
    <source>
        <dbReference type="Proteomes" id="UP000018733"/>
    </source>
</evidence>
<keyword evidence="2" id="KW-1185">Reference proteome</keyword>
<proteinExistence type="predicted"/>
<evidence type="ECO:0000313" key="1">
    <source>
        <dbReference type="EMBL" id="ETF03463.1"/>
    </source>
</evidence>
<dbReference type="AlphaFoldDB" id="V8QVS6"/>
<dbReference type="STRING" id="1424334.W822_07835"/>
<reference evidence="1 2" key="1">
    <citation type="journal article" date="2014" name="Genome Announc.">
        <title>Draft Genome Sequence of Advenella kashmirensis Strain W13003, a Polycyclic Aromatic Hydrocarbon-Degrading Bacterium.</title>
        <authorList>
            <person name="Wang X."/>
            <person name="Jin D."/>
            <person name="Zhou L."/>
            <person name="Wu L."/>
            <person name="An W."/>
            <person name="Zhao L."/>
        </authorList>
    </citation>
    <scope>NUCLEOTIDE SEQUENCE [LARGE SCALE GENOMIC DNA]</scope>
    <source>
        <strain evidence="1 2">W13003</strain>
    </source>
</reference>